<keyword evidence="5" id="KW-0238">DNA-binding</keyword>
<sequence>MFNLTYEFKLKPTQKQILLFEEWIETHRRVYNHALAERKDWYKSRSCQVNACSLHSCYIIPAEAPRPTFASQCKSLTAARQENEYLKRVNAQSLQQTLRRLEKAFVSMWEQNHGFPRFKKPGRMRSFSFPQLGQNPLTNSQVKLPVIGAVKVRQSRSIPDGGIIKQARVARKVSGWYVMLTIQWDVSIPERLPHGEAVGIDVGLTNFVATSNGLLVKRPKFFVDAERKLKLLQQRVKRKPIGSNNWRKAQRKVASLYEYVANCRKDWHTKLSHQICNDTEMVFIEDLNLVGLSRGMLGKHCLDAGFGQFFSILDQICFKRSVYFQKVDSRKTSQICPNCQSVTGKKDLSERIHNCSNCGYTTHRDVAAAQVVLQRGLAAVGHTVKMLAEGKFVGIPVKQESSA</sequence>
<comment type="caution">
    <text evidence="10">The sequence shown here is derived from an EMBL/GenBank/DDBJ whole genome shotgun (WGS) entry which is preliminary data.</text>
</comment>
<accession>A0A8J7AG30</accession>
<gene>
    <name evidence="10" type="ORF">IQ276_29300</name>
</gene>
<keyword evidence="3" id="KW-0479">Metal-binding</keyword>
<dbReference type="GO" id="GO:0046872">
    <property type="term" value="F:metal ion binding"/>
    <property type="evidence" value="ECO:0007669"/>
    <property type="project" value="UniProtKB-KW"/>
</dbReference>
<evidence type="ECO:0000259" key="7">
    <source>
        <dbReference type="Pfam" id="PF01385"/>
    </source>
</evidence>
<protein>
    <submittedName>
        <fullName evidence="10">Transposase</fullName>
    </submittedName>
</protein>
<reference evidence="10" key="1">
    <citation type="submission" date="2020-10" db="EMBL/GenBank/DDBJ databases">
        <authorList>
            <person name="Castelo-Branco R."/>
            <person name="Eusebio N."/>
            <person name="Adriana R."/>
            <person name="Vieira A."/>
            <person name="Brugerolle De Fraissinette N."/>
            <person name="Rezende De Castro R."/>
            <person name="Schneider M.P."/>
            <person name="Vasconcelos V."/>
            <person name="Leao P.N."/>
        </authorList>
    </citation>
    <scope>NUCLEOTIDE SEQUENCE</scope>
    <source>
        <strain evidence="10">LEGE 12446</strain>
    </source>
</reference>
<dbReference type="AlphaFoldDB" id="A0A8J7AG30"/>
<dbReference type="NCBIfam" id="NF040570">
    <property type="entry name" value="guided_TnpB"/>
    <property type="match status" value="1"/>
</dbReference>
<dbReference type="Pfam" id="PF01385">
    <property type="entry name" value="OrfB_IS605"/>
    <property type="match status" value="1"/>
</dbReference>
<evidence type="ECO:0000256" key="4">
    <source>
        <dbReference type="ARBA" id="ARBA00022833"/>
    </source>
</evidence>
<dbReference type="RefSeq" id="WP_190881088.1">
    <property type="nucleotide sequence ID" value="NZ_JADEXS020000001.1"/>
</dbReference>
<name>A0A8J7AG30_DESMC</name>
<feature type="domain" description="Probable transposase IS891/IS1136/IS1341" evidence="7">
    <location>
        <begin position="189"/>
        <end position="293"/>
    </location>
</feature>
<evidence type="ECO:0000256" key="5">
    <source>
        <dbReference type="ARBA" id="ARBA00023125"/>
    </source>
</evidence>
<keyword evidence="6" id="KW-0233">DNA recombination</keyword>
<keyword evidence="4" id="KW-0862">Zinc</keyword>
<dbReference type="GO" id="GO:0032196">
    <property type="term" value="P:transposition"/>
    <property type="evidence" value="ECO:0007669"/>
    <property type="project" value="UniProtKB-KW"/>
</dbReference>
<organism evidence="10 11">
    <name type="scientific">Desmonostoc muscorum LEGE 12446</name>
    <dbReference type="NCBI Taxonomy" id="1828758"/>
    <lineage>
        <taxon>Bacteria</taxon>
        <taxon>Bacillati</taxon>
        <taxon>Cyanobacteriota</taxon>
        <taxon>Cyanophyceae</taxon>
        <taxon>Nostocales</taxon>
        <taxon>Nostocaceae</taxon>
        <taxon>Desmonostoc</taxon>
    </lineage>
</organism>
<dbReference type="InterPro" id="IPR001959">
    <property type="entry name" value="Transposase"/>
</dbReference>
<evidence type="ECO:0000259" key="9">
    <source>
        <dbReference type="Pfam" id="PF12323"/>
    </source>
</evidence>
<evidence type="ECO:0000256" key="2">
    <source>
        <dbReference type="ARBA" id="ARBA00022578"/>
    </source>
</evidence>
<dbReference type="GO" id="GO:0003677">
    <property type="term" value="F:DNA binding"/>
    <property type="evidence" value="ECO:0007669"/>
    <property type="project" value="UniProtKB-KW"/>
</dbReference>
<evidence type="ECO:0000313" key="10">
    <source>
        <dbReference type="EMBL" id="MBE9026368.1"/>
    </source>
</evidence>
<dbReference type="Pfam" id="PF07282">
    <property type="entry name" value="Cas12f1-like_TNB"/>
    <property type="match status" value="1"/>
</dbReference>
<dbReference type="Proteomes" id="UP000622533">
    <property type="component" value="Unassembled WGS sequence"/>
</dbReference>
<dbReference type="EMBL" id="JADEXS010000589">
    <property type="protein sequence ID" value="MBE9026368.1"/>
    <property type="molecule type" value="Genomic_DNA"/>
</dbReference>
<keyword evidence="2" id="KW-0815">Transposition</keyword>
<feature type="domain" description="Transposase putative helix-turn-helix" evidence="9">
    <location>
        <begin position="1"/>
        <end position="45"/>
    </location>
</feature>
<feature type="domain" description="Cas12f1-like TNB" evidence="8">
    <location>
        <begin position="306"/>
        <end position="370"/>
    </location>
</feature>
<evidence type="ECO:0000256" key="6">
    <source>
        <dbReference type="ARBA" id="ARBA00023172"/>
    </source>
</evidence>
<dbReference type="InterPro" id="IPR010095">
    <property type="entry name" value="Cas12f1-like_TNB"/>
</dbReference>
<evidence type="ECO:0000256" key="1">
    <source>
        <dbReference type="ARBA" id="ARBA00008761"/>
    </source>
</evidence>
<evidence type="ECO:0000256" key="3">
    <source>
        <dbReference type="ARBA" id="ARBA00022723"/>
    </source>
</evidence>
<comment type="similarity">
    <text evidence="1">In the C-terminal section; belongs to the transposase 35 family.</text>
</comment>
<evidence type="ECO:0000313" key="11">
    <source>
        <dbReference type="Proteomes" id="UP000622533"/>
    </source>
</evidence>
<dbReference type="InterPro" id="IPR021027">
    <property type="entry name" value="Transposase_put_HTH"/>
</dbReference>
<dbReference type="GO" id="GO:0006310">
    <property type="term" value="P:DNA recombination"/>
    <property type="evidence" value="ECO:0007669"/>
    <property type="project" value="UniProtKB-KW"/>
</dbReference>
<evidence type="ECO:0000259" key="8">
    <source>
        <dbReference type="Pfam" id="PF07282"/>
    </source>
</evidence>
<dbReference type="Pfam" id="PF12323">
    <property type="entry name" value="HTH_OrfB_IS605"/>
    <property type="match status" value="1"/>
</dbReference>
<keyword evidence="11" id="KW-1185">Reference proteome</keyword>
<proteinExistence type="inferred from homology"/>